<comment type="caution">
    <text evidence="6">The sequence shown here is derived from an EMBL/GenBank/DDBJ whole genome shotgun (WGS) entry which is preliminary data.</text>
</comment>
<feature type="compositionally biased region" description="Basic and acidic residues" evidence="5">
    <location>
        <begin position="66"/>
        <end position="98"/>
    </location>
</feature>
<keyword evidence="7" id="KW-1185">Reference proteome</keyword>
<dbReference type="GO" id="GO:0051087">
    <property type="term" value="F:protein-folding chaperone binding"/>
    <property type="evidence" value="ECO:0007669"/>
    <property type="project" value="InterPro"/>
</dbReference>
<dbReference type="Gene3D" id="2.30.22.10">
    <property type="entry name" value="Head domain of nucleotide exchange factor GrpE"/>
    <property type="match status" value="1"/>
</dbReference>
<dbReference type="AlphaFoldDB" id="A0A162IJM3"/>
<comment type="function">
    <text evidence="3">Essential component of the PAM complex, a complex required for the translocation of transit peptide-containing proteins from the inner membrane into the mitochondrial matrix in an ATP-dependent manner.</text>
</comment>
<evidence type="ECO:0000256" key="2">
    <source>
        <dbReference type="ARBA" id="ARBA00023186"/>
    </source>
</evidence>
<dbReference type="OrthoDB" id="201635at2759"/>
<comment type="similarity">
    <text evidence="1 4">Belongs to the GrpE family.</text>
</comment>
<dbReference type="PROSITE" id="PS01071">
    <property type="entry name" value="GRPE"/>
    <property type="match status" value="1"/>
</dbReference>
<dbReference type="VEuPathDB" id="FungiDB:AAP_01660"/>
<dbReference type="PANTHER" id="PTHR21237">
    <property type="entry name" value="GRPE PROTEIN"/>
    <property type="match status" value="1"/>
</dbReference>
<dbReference type="InterPro" id="IPR000740">
    <property type="entry name" value="GrpE"/>
</dbReference>
<proteinExistence type="inferred from homology"/>
<evidence type="ECO:0000256" key="4">
    <source>
        <dbReference type="RuleBase" id="RU004478"/>
    </source>
</evidence>
<dbReference type="HAMAP" id="MF_01151">
    <property type="entry name" value="GrpE"/>
    <property type="match status" value="1"/>
</dbReference>
<dbReference type="SUPFAM" id="SSF58014">
    <property type="entry name" value="Coiled-coil domain of nucleotide exchange factor GrpE"/>
    <property type="match status" value="1"/>
</dbReference>
<name>A0A162IJM3_9EURO</name>
<dbReference type="CDD" id="cd00446">
    <property type="entry name" value="GrpE"/>
    <property type="match status" value="1"/>
</dbReference>
<keyword evidence="3" id="KW-0496">Mitochondrion</keyword>
<dbReference type="GO" id="GO:0051082">
    <property type="term" value="F:unfolded protein binding"/>
    <property type="evidence" value="ECO:0007669"/>
    <property type="project" value="TreeGrafter"/>
</dbReference>
<accession>A0A162IJM3</accession>
<evidence type="ECO:0000313" key="6">
    <source>
        <dbReference type="EMBL" id="KZZ95172.1"/>
    </source>
</evidence>
<evidence type="ECO:0000256" key="1">
    <source>
        <dbReference type="ARBA" id="ARBA00009054"/>
    </source>
</evidence>
<dbReference type="PANTHER" id="PTHR21237:SF23">
    <property type="entry name" value="GRPE PROTEIN HOMOLOG, MITOCHONDRIAL"/>
    <property type="match status" value="1"/>
</dbReference>
<dbReference type="GO" id="GO:0042803">
    <property type="term" value="F:protein homodimerization activity"/>
    <property type="evidence" value="ECO:0007669"/>
    <property type="project" value="InterPro"/>
</dbReference>
<dbReference type="Gene3D" id="3.90.20.20">
    <property type="match status" value="1"/>
</dbReference>
<dbReference type="InterPro" id="IPR009012">
    <property type="entry name" value="GrpE_head"/>
</dbReference>
<dbReference type="GO" id="GO:0001405">
    <property type="term" value="C:PAM complex, Tim23 associated import motor"/>
    <property type="evidence" value="ECO:0007669"/>
    <property type="project" value="EnsemblFungi"/>
</dbReference>
<sequence>MIPRSLLRQTQAAAVSSRATTAAIRSAAPRFSPFQLQALKRGGQSQLFRPVTVSQSVAGRRWASTESKEAEKKKQEEETQKKEEETKKEESKEEKLQKEIEEKNKEIIALKDKYLRSVADFQNLQTRAERDIAASKQFGIQKFAADLLDSIDNLDRALNAVPADKLVATEDGANKELIELHSGLKMTERILFATLKKHGLERYDPMEPVEGAEGKAQKFDPGLHEATFMTPMPGKEDGDVMYTQSKGFTLNGRVLRAAKVGVVKNPQ</sequence>
<evidence type="ECO:0000256" key="5">
    <source>
        <dbReference type="SAM" id="MobiDB-lite"/>
    </source>
</evidence>
<dbReference type="PRINTS" id="PR00773">
    <property type="entry name" value="GRPEPROTEIN"/>
</dbReference>
<dbReference type="Pfam" id="PF01025">
    <property type="entry name" value="GrpE"/>
    <property type="match status" value="1"/>
</dbReference>
<keyword evidence="2 3" id="KW-0143">Chaperone</keyword>
<dbReference type="SUPFAM" id="SSF51064">
    <property type="entry name" value="Head domain of nucleotide exchange factor GrpE"/>
    <property type="match status" value="1"/>
</dbReference>
<feature type="region of interest" description="Disordered" evidence="5">
    <location>
        <begin position="59"/>
        <end position="98"/>
    </location>
</feature>
<evidence type="ECO:0000313" key="7">
    <source>
        <dbReference type="Proteomes" id="UP000242877"/>
    </source>
</evidence>
<dbReference type="GO" id="GO:0042026">
    <property type="term" value="P:protein refolding"/>
    <property type="evidence" value="ECO:0007669"/>
    <property type="project" value="EnsemblFungi"/>
</dbReference>
<comment type="subcellular location">
    <subcellularLocation>
        <location evidence="3">Mitochondrion matrix</location>
    </subcellularLocation>
</comment>
<dbReference type="GO" id="GO:0030150">
    <property type="term" value="P:protein import into mitochondrial matrix"/>
    <property type="evidence" value="ECO:0007669"/>
    <property type="project" value="EnsemblFungi"/>
</dbReference>
<dbReference type="EMBL" id="AZGZ01000005">
    <property type="protein sequence ID" value="KZZ95172.1"/>
    <property type="molecule type" value="Genomic_DNA"/>
</dbReference>
<dbReference type="InterPro" id="IPR013805">
    <property type="entry name" value="GrpE_CC"/>
</dbReference>
<dbReference type="GO" id="GO:0000774">
    <property type="term" value="F:adenyl-nucleotide exchange factor activity"/>
    <property type="evidence" value="ECO:0007669"/>
    <property type="project" value="EnsemblFungi"/>
</dbReference>
<organism evidence="6 7">
    <name type="scientific">Ascosphaera apis ARSEF 7405</name>
    <dbReference type="NCBI Taxonomy" id="392613"/>
    <lineage>
        <taxon>Eukaryota</taxon>
        <taxon>Fungi</taxon>
        <taxon>Dikarya</taxon>
        <taxon>Ascomycota</taxon>
        <taxon>Pezizomycotina</taxon>
        <taxon>Eurotiomycetes</taxon>
        <taxon>Eurotiomycetidae</taxon>
        <taxon>Onygenales</taxon>
        <taxon>Ascosphaeraceae</taxon>
        <taxon>Ascosphaera</taxon>
    </lineage>
</organism>
<evidence type="ECO:0000256" key="3">
    <source>
        <dbReference type="RuleBase" id="RU000640"/>
    </source>
</evidence>
<protein>
    <recommendedName>
        <fullName evidence="3">GrpE protein homolog</fullName>
    </recommendedName>
</protein>
<dbReference type="Proteomes" id="UP000242877">
    <property type="component" value="Unassembled WGS sequence"/>
</dbReference>
<gene>
    <name evidence="6" type="ORF">AAP_01660</name>
</gene>
<reference evidence="6 7" key="1">
    <citation type="journal article" date="2016" name="Genome Biol. Evol.">
        <title>Divergent and convergent evolution of fungal pathogenicity.</title>
        <authorList>
            <person name="Shang Y."/>
            <person name="Xiao G."/>
            <person name="Zheng P."/>
            <person name="Cen K."/>
            <person name="Zhan S."/>
            <person name="Wang C."/>
        </authorList>
    </citation>
    <scope>NUCLEOTIDE SEQUENCE [LARGE SCALE GENOMIC DNA]</scope>
    <source>
        <strain evidence="6 7">ARSEF 7405</strain>
    </source>
</reference>